<organism evidence="1">
    <name type="scientific">bioreactor metagenome</name>
    <dbReference type="NCBI Taxonomy" id="1076179"/>
    <lineage>
        <taxon>unclassified sequences</taxon>
        <taxon>metagenomes</taxon>
        <taxon>ecological metagenomes</taxon>
    </lineage>
</organism>
<proteinExistence type="predicted"/>
<dbReference type="AlphaFoldDB" id="A0A645HNX4"/>
<reference evidence="1" key="1">
    <citation type="submission" date="2019-08" db="EMBL/GenBank/DDBJ databases">
        <authorList>
            <person name="Kucharzyk K."/>
            <person name="Murdoch R.W."/>
            <person name="Higgins S."/>
            <person name="Loffler F."/>
        </authorList>
    </citation>
    <scope>NUCLEOTIDE SEQUENCE</scope>
</reference>
<gene>
    <name evidence="1" type="ORF">SDC9_188294</name>
</gene>
<protein>
    <submittedName>
        <fullName evidence="1">Uncharacterized protein</fullName>
    </submittedName>
</protein>
<comment type="caution">
    <text evidence="1">The sequence shown here is derived from an EMBL/GenBank/DDBJ whole genome shotgun (WGS) entry which is preliminary data.</text>
</comment>
<sequence>MQRLERAFLAGVDGVEEVVVAQQVEGRQMVGGRVPLLAAGDIESGYQIRIAVAQRQLSDFQAAVSVPHRAQQLSGDERFAGRCGRIHALAQALGDGLDCLVQAQPGAQMLLGRPAGLTGDNPVGDLIVHPLAGDPA</sequence>
<evidence type="ECO:0000313" key="1">
    <source>
        <dbReference type="EMBL" id="MPN40755.1"/>
    </source>
</evidence>
<accession>A0A645HNX4</accession>
<name>A0A645HNX4_9ZZZZ</name>
<dbReference type="EMBL" id="VSSQ01097364">
    <property type="protein sequence ID" value="MPN40755.1"/>
    <property type="molecule type" value="Genomic_DNA"/>
</dbReference>